<dbReference type="InterPro" id="IPR037401">
    <property type="entry name" value="SnoaL-like"/>
</dbReference>
<evidence type="ECO:0000259" key="2">
    <source>
        <dbReference type="Pfam" id="PF12680"/>
    </source>
</evidence>
<dbReference type="InterPro" id="IPR032710">
    <property type="entry name" value="NTF2-like_dom_sf"/>
</dbReference>
<evidence type="ECO:0000313" key="3">
    <source>
        <dbReference type="EMBL" id="GAA3677568.1"/>
    </source>
</evidence>
<proteinExistence type="predicted"/>
<comment type="caution">
    <text evidence="3">The sequence shown here is derived from an EMBL/GenBank/DDBJ whole genome shotgun (WGS) entry which is preliminary data.</text>
</comment>
<evidence type="ECO:0000313" key="4">
    <source>
        <dbReference type="Proteomes" id="UP001500711"/>
    </source>
</evidence>
<feature type="region of interest" description="Disordered" evidence="1">
    <location>
        <begin position="105"/>
        <end position="125"/>
    </location>
</feature>
<dbReference type="Proteomes" id="UP001500711">
    <property type="component" value="Unassembled WGS sequence"/>
</dbReference>
<dbReference type="Pfam" id="PF12680">
    <property type="entry name" value="SnoaL_2"/>
    <property type="match status" value="1"/>
</dbReference>
<feature type="domain" description="SnoaL-like" evidence="2">
    <location>
        <begin position="11"/>
        <end position="100"/>
    </location>
</feature>
<keyword evidence="4" id="KW-1185">Reference proteome</keyword>
<dbReference type="EMBL" id="BAABBE010000032">
    <property type="protein sequence ID" value="GAA3677568.1"/>
    <property type="molecule type" value="Genomic_DNA"/>
</dbReference>
<protein>
    <submittedName>
        <fullName evidence="3">Nuclear transport factor 2 family protein</fullName>
    </submittedName>
</protein>
<accession>A0ABP7C5Z2</accession>
<dbReference type="Gene3D" id="3.10.450.50">
    <property type="match status" value="2"/>
</dbReference>
<organism evidence="3 4">
    <name type="scientific">Lentzea roselyniae</name>
    <dbReference type="NCBI Taxonomy" id="531940"/>
    <lineage>
        <taxon>Bacteria</taxon>
        <taxon>Bacillati</taxon>
        <taxon>Actinomycetota</taxon>
        <taxon>Actinomycetes</taxon>
        <taxon>Pseudonocardiales</taxon>
        <taxon>Pseudonocardiaceae</taxon>
        <taxon>Lentzea</taxon>
    </lineage>
</organism>
<sequence length="251" mass="28135">MNNETLVLQAIRELYDDRDPSAVDRWFALGYRQHSAWAADGPDALRGLVLNLSDSFRYDLARVIVDGEFVAVHGTYHGLALAPLVGFNLFRVEEGKIVEHWDAHTPEAGPTASGWSQTDGPDEPNPFADTELSRAIVTEYAEHVLVKADYSLLSDYVSESVFFQHNPWIEDGLTAFGRAVHQWHEQGVRYGYDMVHRVVAEGDFALVQSSGTFGAPVAFWDLFRVADNRIVEHWDVIAPIPDELPHDNGVF</sequence>
<reference evidence="4" key="1">
    <citation type="journal article" date="2019" name="Int. J. Syst. Evol. Microbiol.">
        <title>The Global Catalogue of Microorganisms (GCM) 10K type strain sequencing project: providing services to taxonomists for standard genome sequencing and annotation.</title>
        <authorList>
            <consortium name="The Broad Institute Genomics Platform"/>
            <consortium name="The Broad Institute Genome Sequencing Center for Infectious Disease"/>
            <person name="Wu L."/>
            <person name="Ma J."/>
        </authorList>
    </citation>
    <scope>NUCLEOTIDE SEQUENCE [LARGE SCALE GENOMIC DNA]</scope>
    <source>
        <strain evidence="4">JCM 17494</strain>
    </source>
</reference>
<dbReference type="SUPFAM" id="SSF54427">
    <property type="entry name" value="NTF2-like"/>
    <property type="match status" value="2"/>
</dbReference>
<name>A0ABP7C5Z2_9PSEU</name>
<gene>
    <name evidence="3" type="ORF">GCM10022267_75530</name>
</gene>
<evidence type="ECO:0000256" key="1">
    <source>
        <dbReference type="SAM" id="MobiDB-lite"/>
    </source>
</evidence>